<keyword evidence="1" id="KW-0472">Membrane</keyword>
<dbReference type="AlphaFoldDB" id="A0ABD3N4U8"/>
<keyword evidence="1" id="KW-0812">Transmembrane</keyword>
<evidence type="ECO:0000313" key="3">
    <source>
        <dbReference type="Proteomes" id="UP001530293"/>
    </source>
</evidence>
<gene>
    <name evidence="2" type="ORF">ACHAWU_006396</name>
</gene>
<accession>A0ABD3N4U8</accession>
<keyword evidence="1" id="KW-1133">Transmembrane helix</keyword>
<reference evidence="2 3" key="1">
    <citation type="submission" date="2024-10" db="EMBL/GenBank/DDBJ databases">
        <title>Updated reference genomes for cyclostephanoid diatoms.</title>
        <authorList>
            <person name="Roberts W.R."/>
            <person name="Alverson A.J."/>
        </authorList>
    </citation>
    <scope>NUCLEOTIDE SEQUENCE [LARGE SCALE GENOMIC DNA]</scope>
    <source>
        <strain evidence="2 3">AJA232-27</strain>
    </source>
</reference>
<evidence type="ECO:0000256" key="1">
    <source>
        <dbReference type="SAM" id="Phobius"/>
    </source>
</evidence>
<sequence>MTSSSVNGNGKNTTKLQMKHEVVSTNLIRTLDDDIKNNEIKRLLSIIITQEEQLERHDTLLNALLRTEQSRQARNRVYRRRILLAISILLLFIIIYMGHLSSTYLHKDTVLYLNVKATPTKAPFITAGVKVRFTMGDLVSCIKGAFSGDTIDLSLS</sequence>
<comment type="caution">
    <text evidence="2">The sequence shown here is derived from an EMBL/GenBank/DDBJ whole genome shotgun (WGS) entry which is preliminary data.</text>
</comment>
<proteinExistence type="predicted"/>
<protein>
    <submittedName>
        <fullName evidence="2">Uncharacterized protein</fullName>
    </submittedName>
</protein>
<feature type="transmembrane region" description="Helical" evidence="1">
    <location>
        <begin position="82"/>
        <end position="99"/>
    </location>
</feature>
<dbReference type="Proteomes" id="UP001530293">
    <property type="component" value="Unassembled WGS sequence"/>
</dbReference>
<evidence type="ECO:0000313" key="2">
    <source>
        <dbReference type="EMBL" id="KAL3770837.1"/>
    </source>
</evidence>
<name>A0ABD3N4U8_9STRA</name>
<dbReference type="EMBL" id="JALLBG020000035">
    <property type="protein sequence ID" value="KAL3770837.1"/>
    <property type="molecule type" value="Genomic_DNA"/>
</dbReference>
<keyword evidence="3" id="KW-1185">Reference proteome</keyword>
<organism evidence="2 3">
    <name type="scientific">Discostella pseudostelligera</name>
    <dbReference type="NCBI Taxonomy" id="259834"/>
    <lineage>
        <taxon>Eukaryota</taxon>
        <taxon>Sar</taxon>
        <taxon>Stramenopiles</taxon>
        <taxon>Ochrophyta</taxon>
        <taxon>Bacillariophyta</taxon>
        <taxon>Coscinodiscophyceae</taxon>
        <taxon>Thalassiosirophycidae</taxon>
        <taxon>Stephanodiscales</taxon>
        <taxon>Stephanodiscaceae</taxon>
        <taxon>Discostella</taxon>
    </lineage>
</organism>